<reference evidence="2 3" key="1">
    <citation type="submission" date="2019-09" db="EMBL/GenBank/DDBJ databases">
        <title>Genome sequence and assembly of Taibaiella sp.</title>
        <authorList>
            <person name="Chhetri G."/>
        </authorList>
    </citation>
    <scope>NUCLEOTIDE SEQUENCE [LARGE SCALE GENOMIC DNA]</scope>
    <source>
        <strain evidence="2 3">KVB11</strain>
    </source>
</reference>
<feature type="transmembrane region" description="Helical" evidence="1">
    <location>
        <begin position="15"/>
        <end position="36"/>
    </location>
</feature>
<sequence>MEEQTQKNANKYGNAMKYAAVGTQMMVLLGLGVFGGMKLDEKLNTSPLFLVVFPVVALFVSLYQLYRQLVKKQ</sequence>
<evidence type="ECO:0000313" key="2">
    <source>
        <dbReference type="EMBL" id="KAA5534772.1"/>
    </source>
</evidence>
<dbReference type="InterPro" id="IPR032820">
    <property type="entry name" value="ATPase_put"/>
</dbReference>
<dbReference type="EMBL" id="VWSH01000002">
    <property type="protein sequence ID" value="KAA5534772.1"/>
    <property type="molecule type" value="Genomic_DNA"/>
</dbReference>
<accession>A0A5M6CLA8</accession>
<keyword evidence="1" id="KW-0472">Membrane</keyword>
<evidence type="ECO:0000256" key="1">
    <source>
        <dbReference type="SAM" id="Phobius"/>
    </source>
</evidence>
<proteinExistence type="predicted"/>
<dbReference type="Pfam" id="PF09527">
    <property type="entry name" value="ATPase_gene1"/>
    <property type="match status" value="1"/>
</dbReference>
<evidence type="ECO:0000313" key="3">
    <source>
        <dbReference type="Proteomes" id="UP000323632"/>
    </source>
</evidence>
<protein>
    <submittedName>
        <fullName evidence="2">AtpZ/AtpI family protein</fullName>
    </submittedName>
</protein>
<dbReference type="Proteomes" id="UP000323632">
    <property type="component" value="Unassembled WGS sequence"/>
</dbReference>
<comment type="caution">
    <text evidence="2">The sequence shown here is derived from an EMBL/GenBank/DDBJ whole genome shotgun (WGS) entry which is preliminary data.</text>
</comment>
<keyword evidence="3" id="KW-1185">Reference proteome</keyword>
<keyword evidence="1" id="KW-1133">Transmembrane helix</keyword>
<organism evidence="2 3">
    <name type="scientific">Taibaiella lutea</name>
    <dbReference type="NCBI Taxonomy" id="2608001"/>
    <lineage>
        <taxon>Bacteria</taxon>
        <taxon>Pseudomonadati</taxon>
        <taxon>Bacteroidota</taxon>
        <taxon>Chitinophagia</taxon>
        <taxon>Chitinophagales</taxon>
        <taxon>Chitinophagaceae</taxon>
        <taxon>Taibaiella</taxon>
    </lineage>
</organism>
<feature type="transmembrane region" description="Helical" evidence="1">
    <location>
        <begin position="48"/>
        <end position="66"/>
    </location>
</feature>
<name>A0A5M6CLA8_9BACT</name>
<dbReference type="AlphaFoldDB" id="A0A5M6CLA8"/>
<dbReference type="RefSeq" id="WP_150032451.1">
    <property type="nucleotide sequence ID" value="NZ_VWSH01000002.1"/>
</dbReference>
<keyword evidence="1" id="KW-0812">Transmembrane</keyword>
<gene>
    <name evidence="2" type="ORF">F0919_09190</name>
</gene>